<protein>
    <submittedName>
        <fullName evidence="4">Beta-lactamase/transpeptidase-like protein</fullName>
    </submittedName>
</protein>
<dbReference type="PANTHER" id="PTHR43283">
    <property type="entry name" value="BETA-LACTAMASE-RELATED"/>
    <property type="match status" value="1"/>
</dbReference>
<dbReference type="Gene3D" id="3.40.710.10">
    <property type="entry name" value="DD-peptidase/beta-lactamase superfamily"/>
    <property type="match status" value="1"/>
</dbReference>
<comment type="similarity">
    <text evidence="1">Belongs to the class-A beta-lactamase family.</text>
</comment>
<evidence type="ECO:0000256" key="2">
    <source>
        <dbReference type="ARBA" id="ARBA00022801"/>
    </source>
</evidence>
<accession>A0ABR2I9X9</accession>
<dbReference type="InterPro" id="IPR001466">
    <property type="entry name" value="Beta-lactam-related"/>
</dbReference>
<evidence type="ECO:0000313" key="5">
    <source>
        <dbReference type="Proteomes" id="UP001390339"/>
    </source>
</evidence>
<evidence type="ECO:0000259" key="3">
    <source>
        <dbReference type="Pfam" id="PF00144"/>
    </source>
</evidence>
<evidence type="ECO:0000256" key="1">
    <source>
        <dbReference type="ARBA" id="ARBA00009009"/>
    </source>
</evidence>
<organism evidence="4 5">
    <name type="scientific">Apiospora arundinis</name>
    <dbReference type="NCBI Taxonomy" id="335852"/>
    <lineage>
        <taxon>Eukaryota</taxon>
        <taxon>Fungi</taxon>
        <taxon>Dikarya</taxon>
        <taxon>Ascomycota</taxon>
        <taxon>Pezizomycotina</taxon>
        <taxon>Sordariomycetes</taxon>
        <taxon>Xylariomycetidae</taxon>
        <taxon>Amphisphaeriales</taxon>
        <taxon>Apiosporaceae</taxon>
        <taxon>Apiospora</taxon>
    </lineage>
</organism>
<dbReference type="PANTHER" id="PTHR43283:SF17">
    <property type="entry name" value="(LOVD), PUTATIVE (AFU_ORTHOLOGUE AFUA_5G00920)-RELATED"/>
    <property type="match status" value="1"/>
</dbReference>
<keyword evidence="5" id="KW-1185">Reference proteome</keyword>
<evidence type="ECO:0000313" key="4">
    <source>
        <dbReference type="EMBL" id="KAK8859422.1"/>
    </source>
</evidence>
<proteinExistence type="inferred from homology"/>
<dbReference type="SUPFAM" id="SSF56601">
    <property type="entry name" value="beta-lactamase/transpeptidase-like"/>
    <property type="match status" value="1"/>
</dbReference>
<comment type="caution">
    <text evidence="4">The sequence shown here is derived from an EMBL/GenBank/DDBJ whole genome shotgun (WGS) entry which is preliminary data.</text>
</comment>
<sequence length="449" mass="48835">MNNLDDILKAYTVSFDELVVRNKLLGAGFVVTNKNGIIYEGAAGRLAFAQGSAPFTTQSLVWLASMTKLPTAVAALQLVDRGLLTMDQDLRPLMPELGALEILRGFSTPKEEDGGSPILDPNTRPITLRHMLTHTLGLSMDLPDPDLMRWSRYVGRTAVNLDWTRAGITTPLSFAPGKGWKYGMAYDWAGAVLEVLTKQTLGEWMQGHIFAPLGMERTGFWPERILGKGNGGEEGEREYDRLLEFAFSAEDGITGNRPYPDAELRPGMSILRTEHEMESGGAGLFSTTHDYGLFLSGLLRSSSSDASSSPAGQSDPQGEPLLQPQTLTQLLTPQLTPPQRAHLESAVAGFHVGLGPEFPADGSVRLDHGLGGLMNLDNLPGKRRAGSMTWSGMSNGRWWVDPQTGIAAALFTGVLPHGNAVVGRLWDELERAVYGDLLPELKKKKKDAR</sequence>
<gene>
    <name evidence="4" type="ORF">PGQ11_010156</name>
</gene>
<reference evidence="4 5" key="1">
    <citation type="journal article" date="2024" name="IMA Fungus">
        <title>Apiospora arundinis, a panoply of carbohydrate-active enzymes and secondary metabolites.</title>
        <authorList>
            <person name="Sorensen T."/>
            <person name="Petersen C."/>
            <person name="Muurmann A.T."/>
            <person name="Christiansen J.V."/>
            <person name="Brundto M.L."/>
            <person name="Overgaard C.K."/>
            <person name="Boysen A.T."/>
            <person name="Wollenberg R.D."/>
            <person name="Larsen T.O."/>
            <person name="Sorensen J.L."/>
            <person name="Nielsen K.L."/>
            <person name="Sondergaard T.E."/>
        </authorList>
    </citation>
    <scope>NUCLEOTIDE SEQUENCE [LARGE SCALE GENOMIC DNA]</scope>
    <source>
        <strain evidence="4 5">AAU 773</strain>
    </source>
</reference>
<dbReference type="Pfam" id="PF00144">
    <property type="entry name" value="Beta-lactamase"/>
    <property type="match status" value="1"/>
</dbReference>
<keyword evidence="2" id="KW-0378">Hydrolase</keyword>
<dbReference type="Proteomes" id="UP001390339">
    <property type="component" value="Unassembled WGS sequence"/>
</dbReference>
<feature type="domain" description="Beta-lactamase-related" evidence="3">
    <location>
        <begin position="16"/>
        <end position="412"/>
    </location>
</feature>
<dbReference type="InterPro" id="IPR050789">
    <property type="entry name" value="Diverse_Enzym_Activities"/>
</dbReference>
<name>A0ABR2I9X9_9PEZI</name>
<dbReference type="EMBL" id="JAPCWZ010000006">
    <property type="protein sequence ID" value="KAK8859422.1"/>
    <property type="molecule type" value="Genomic_DNA"/>
</dbReference>
<dbReference type="InterPro" id="IPR012338">
    <property type="entry name" value="Beta-lactam/transpept-like"/>
</dbReference>